<name>A0AAW7T0T2_BURVI</name>
<gene>
    <name evidence="1" type="ORF">QZM33_12875</name>
</gene>
<dbReference type="EMBL" id="JAUJRV010000008">
    <property type="protein sequence ID" value="MDN7795827.1"/>
    <property type="molecule type" value="Genomic_DNA"/>
</dbReference>
<evidence type="ECO:0000313" key="2">
    <source>
        <dbReference type="Proteomes" id="UP001171620"/>
    </source>
</evidence>
<dbReference type="Proteomes" id="UP001171620">
    <property type="component" value="Unassembled WGS sequence"/>
</dbReference>
<protein>
    <submittedName>
        <fullName evidence="1">Uncharacterized protein</fullName>
    </submittedName>
</protein>
<reference evidence="1" key="1">
    <citation type="submission" date="2023-07" db="EMBL/GenBank/DDBJ databases">
        <title>A collection of bacterial strains from the Burkholderia cepacia Research Laboratory and Repository.</title>
        <authorList>
            <person name="Lipuma J."/>
            <person name="Spilker T."/>
            <person name="Caverly L."/>
        </authorList>
    </citation>
    <scope>NUCLEOTIDE SEQUENCE</scope>
    <source>
        <strain evidence="1">AU44268</strain>
    </source>
</reference>
<dbReference type="AlphaFoldDB" id="A0AAW7T0T2"/>
<accession>A0AAW7T0T2</accession>
<evidence type="ECO:0000313" key="1">
    <source>
        <dbReference type="EMBL" id="MDN7795827.1"/>
    </source>
</evidence>
<proteinExistence type="predicted"/>
<comment type="caution">
    <text evidence="1">The sequence shown here is derived from an EMBL/GenBank/DDBJ whole genome shotgun (WGS) entry which is preliminary data.</text>
</comment>
<dbReference type="RefSeq" id="WP_212167846.1">
    <property type="nucleotide sequence ID" value="NZ_CAJZAN010000390.1"/>
</dbReference>
<organism evidence="1 2">
    <name type="scientific">Burkholderia vietnamiensis</name>
    <dbReference type="NCBI Taxonomy" id="60552"/>
    <lineage>
        <taxon>Bacteria</taxon>
        <taxon>Pseudomonadati</taxon>
        <taxon>Pseudomonadota</taxon>
        <taxon>Betaproteobacteria</taxon>
        <taxon>Burkholderiales</taxon>
        <taxon>Burkholderiaceae</taxon>
        <taxon>Burkholderia</taxon>
        <taxon>Burkholderia cepacia complex</taxon>
    </lineage>
</organism>
<sequence>MKIHGLPQPLTGNELLTILQEQNGRMAECSMPLSVFMGYVIDNWFKNLPTSEPSSPGLPWNNAGVVSIS</sequence>